<dbReference type="PANTHER" id="PTHR43757:SF2">
    <property type="entry name" value="AMINOMETHYLTRANSFERASE, MITOCHONDRIAL"/>
    <property type="match status" value="1"/>
</dbReference>
<dbReference type="Gene3D" id="3.10.20.440">
    <property type="entry name" value="2Fe-2S iron-sulphur cluster binding domain, sarcosine oxidase, alpha subunit, N-terminal domain"/>
    <property type="match status" value="1"/>
</dbReference>
<dbReference type="Pfam" id="PF17806">
    <property type="entry name" value="SO_alpha_A3"/>
    <property type="match status" value="1"/>
</dbReference>
<evidence type="ECO:0000259" key="3">
    <source>
        <dbReference type="PROSITE" id="PS51085"/>
    </source>
</evidence>
<comment type="similarity">
    <text evidence="1">Belongs to the GcvT family.</text>
</comment>
<dbReference type="Pfam" id="PF07992">
    <property type="entry name" value="Pyr_redox_2"/>
    <property type="match status" value="1"/>
</dbReference>
<reference evidence="4" key="1">
    <citation type="submission" date="2015-10" db="EMBL/GenBank/DDBJ databases">
        <authorList>
            <person name="Gilbert D.G."/>
        </authorList>
    </citation>
    <scope>NUCLEOTIDE SEQUENCE</scope>
</reference>
<dbReference type="InterPro" id="IPR001041">
    <property type="entry name" value="2Fe-2S_ferredoxin-type"/>
</dbReference>
<dbReference type="InterPro" id="IPR029043">
    <property type="entry name" value="GcvT/YgfZ_C"/>
</dbReference>
<keyword evidence="2 4" id="KW-0560">Oxidoreductase</keyword>
<name>A0A160V8Z4_9ZZZZ</name>
<dbReference type="InterPro" id="IPR036188">
    <property type="entry name" value="FAD/NAD-bd_sf"/>
</dbReference>
<protein>
    <submittedName>
        <fullName evidence="4">Sarcosine oxidase alpha subunit</fullName>
        <ecNumber evidence="4">1.5.3.1</ecNumber>
    </submittedName>
</protein>
<dbReference type="SUPFAM" id="SSF101790">
    <property type="entry name" value="Aminomethyltransferase beta-barrel domain"/>
    <property type="match status" value="1"/>
</dbReference>
<dbReference type="SUPFAM" id="SSF51905">
    <property type="entry name" value="FAD/NAD(P)-binding domain"/>
    <property type="match status" value="1"/>
</dbReference>
<evidence type="ECO:0000313" key="4">
    <source>
        <dbReference type="EMBL" id="CUV02432.1"/>
    </source>
</evidence>
<dbReference type="InterPro" id="IPR013977">
    <property type="entry name" value="GcvT_C"/>
</dbReference>
<dbReference type="Pfam" id="PF13510">
    <property type="entry name" value="Fer2_4"/>
    <property type="match status" value="1"/>
</dbReference>
<dbReference type="PANTHER" id="PTHR43757">
    <property type="entry name" value="AMINOMETHYLTRANSFERASE"/>
    <property type="match status" value="1"/>
</dbReference>
<dbReference type="PRINTS" id="PR00411">
    <property type="entry name" value="PNDRDTASEI"/>
</dbReference>
<dbReference type="InterPro" id="IPR028896">
    <property type="entry name" value="GcvT/YgfZ/DmdA"/>
</dbReference>
<feature type="domain" description="2Fe-2S ferredoxin-type" evidence="3">
    <location>
        <begin position="19"/>
        <end position="101"/>
    </location>
</feature>
<dbReference type="InterPro" id="IPR023753">
    <property type="entry name" value="FAD/NAD-binding_dom"/>
</dbReference>
<dbReference type="EC" id="1.5.3.1" evidence="4"/>
<dbReference type="Gene3D" id="3.50.50.60">
    <property type="entry name" value="FAD/NAD(P)-binding domain"/>
    <property type="match status" value="2"/>
</dbReference>
<evidence type="ECO:0000256" key="2">
    <source>
        <dbReference type="ARBA" id="ARBA00023002"/>
    </source>
</evidence>
<dbReference type="CDD" id="cd19946">
    <property type="entry name" value="GlpA-like_Fer2_BFD-like"/>
    <property type="match status" value="1"/>
</dbReference>
<dbReference type="PRINTS" id="PR00368">
    <property type="entry name" value="FADPNR"/>
</dbReference>
<dbReference type="GO" id="GO:0051536">
    <property type="term" value="F:iron-sulfur cluster binding"/>
    <property type="evidence" value="ECO:0007669"/>
    <property type="project" value="InterPro"/>
</dbReference>
<dbReference type="CDD" id="cd00207">
    <property type="entry name" value="fer2"/>
    <property type="match status" value="1"/>
</dbReference>
<dbReference type="EMBL" id="FAXA01000259">
    <property type="protein sequence ID" value="CUV02432.1"/>
    <property type="molecule type" value="Genomic_DNA"/>
</dbReference>
<dbReference type="Gene3D" id="3.30.1360.120">
    <property type="entry name" value="Probable tRNA modification gtpase trme, domain 1"/>
    <property type="match status" value="1"/>
</dbReference>
<dbReference type="InterPro" id="IPR041854">
    <property type="entry name" value="BFD-like_2Fe2S-bd_dom_sf"/>
</dbReference>
<dbReference type="SUPFAM" id="SSF103025">
    <property type="entry name" value="Folate-binding domain"/>
    <property type="match status" value="1"/>
</dbReference>
<dbReference type="InterPro" id="IPR036010">
    <property type="entry name" value="2Fe-2S_ferredoxin-like_sf"/>
</dbReference>
<proteinExistence type="inferred from homology"/>
<gene>
    <name evidence="4" type="ORF">MGWOODY_Clf2734</name>
</gene>
<dbReference type="InterPro" id="IPR042204">
    <property type="entry name" value="2Fe-2S-bd_N"/>
</dbReference>
<dbReference type="Pfam" id="PF08669">
    <property type="entry name" value="GCV_T_C"/>
    <property type="match status" value="1"/>
</dbReference>
<dbReference type="InterPro" id="IPR027266">
    <property type="entry name" value="TrmE/GcvT-like"/>
</dbReference>
<dbReference type="PROSITE" id="PS51085">
    <property type="entry name" value="2FE2S_FER_2"/>
    <property type="match status" value="1"/>
</dbReference>
<dbReference type="Pfam" id="PF01571">
    <property type="entry name" value="GCV_T"/>
    <property type="match status" value="1"/>
</dbReference>
<accession>A0A160V8Z4</accession>
<dbReference type="InterPro" id="IPR006222">
    <property type="entry name" value="GCVT_N"/>
</dbReference>
<organism evidence="4">
    <name type="scientific">hydrothermal vent metagenome</name>
    <dbReference type="NCBI Taxonomy" id="652676"/>
    <lineage>
        <taxon>unclassified sequences</taxon>
        <taxon>metagenomes</taxon>
        <taxon>ecological metagenomes</taxon>
    </lineage>
</organism>
<dbReference type="Gene3D" id="1.10.10.1100">
    <property type="entry name" value="BFD-like [2Fe-2S]-binding domain"/>
    <property type="match status" value="1"/>
</dbReference>
<dbReference type="InterPro" id="IPR041117">
    <property type="entry name" value="SoxA_A3"/>
</dbReference>
<dbReference type="AlphaFoldDB" id="A0A160V8Z4"/>
<dbReference type="SUPFAM" id="SSF54292">
    <property type="entry name" value="2Fe-2S ferredoxin-like"/>
    <property type="match status" value="1"/>
</dbReference>
<sequence length="965" mass="102832">MNRVGRNIAQPGEIIDRSAAVEFKSDGRTIRAQQGDTILSALYAAGITTFSRSFKYHRPRGLLCAAGHCPNCLVTVDGEPNVRACIRPVAPGMKVQHQNAWPSLRWDFLSILDRFHWLMPVGFYYKALHRPKLLWRLARGVIQRVGGLGSIDIERVPETKFHHRSQHADVAVVGGGPAGMAAALAAADQGSQIVLIDDQPHLGGHLRFDQQTYDSVPGYQGKTGVDIARAMAQSVAESDSIEVMSDATVFGLYQDKLLSILAGDWRVTLRAKRVVIATGAHEVPLIFENNDLPGIMLASAARRLVGLYGIRPGANAVVATNTELGYQTALELLDAGVNVAAIVDANLESPQPGLSATVSARGIRALQGHRLVKATGRGQVKGVLVAPVDGALQGRPERIPCDLVCMSGGYQPVDALLQQAGGRLSFNAKIGESVPTHLPSGIYAAGDVMGAHGLATQLTQGRLAGSSAAGDLSSAVPAADSNDTAVQTADSAAAANAPVSGAQGGSRSFLCFCEDVTAKDVTFAIDEGFEDIQTLKRYTTVSMGPCQGKMCGKSLAAICADYTRRSIDEIGATTSRPPYQPVPLAALSGPSHMPLKRSPMDRLHRELGASMVESGLWQRPLDYGSAQDEAIAVRQRVGIIDVSTLGKLDVQGADAPALLDLLYTNTFSDLGVGRVRYGLMCSDNGAILDDGTVTRLAQDRFFVTTTSGNADMIEDWFNWWMSGAGPCVHVTNVTGAYGAVNVAGPLAREALSKLTDIDLAPDKFRYMRSRQGLVAGVPCLLIRIGFVGEAGWELHFASEHGEYLWESITEAGREFGISSFGLEAQRILRLEKGHIIVGQDTDSTSNPLETRSEWAVHLNKADFIGRGGITGAAERGIKQKLVGFIMESGLVPEDGVPIISEGSPVGRVTSARLSPTLGKGFGLAWVPSHLAKEGANIEVLINDCEQTASVTLRPVYDPDGVRLRS</sequence>
<dbReference type="GO" id="GO:0008115">
    <property type="term" value="F:sarcosine oxidase activity"/>
    <property type="evidence" value="ECO:0007669"/>
    <property type="project" value="UniProtKB-EC"/>
</dbReference>
<evidence type="ECO:0000256" key="1">
    <source>
        <dbReference type="ARBA" id="ARBA00008609"/>
    </source>
</evidence>